<dbReference type="RefSeq" id="WP_238896903.1">
    <property type="nucleotide sequence ID" value="NZ_JAKOGG010000009.1"/>
</dbReference>
<name>A0ABT2FM65_9GAMM</name>
<evidence type="ECO:0000313" key="1">
    <source>
        <dbReference type="EMBL" id="MCS4557426.1"/>
    </source>
</evidence>
<proteinExistence type="predicted"/>
<gene>
    <name evidence="1" type="ORF">L9G74_13325</name>
</gene>
<comment type="caution">
    <text evidence="1">The sequence shown here is derived from an EMBL/GenBank/DDBJ whole genome shotgun (WGS) entry which is preliminary data.</text>
</comment>
<reference evidence="2" key="2">
    <citation type="submission" date="2023-07" db="EMBL/GenBank/DDBJ databases">
        <title>Shewanella mangrovi sp. nov., an acetaldehyde- degrading bacterium isolated from mangrove sediment.</title>
        <authorList>
            <person name="Liu Y."/>
        </authorList>
    </citation>
    <scope>NUCLEOTIDE SEQUENCE [LARGE SCALE GENOMIC DNA]</scope>
    <source>
        <strain evidence="2">C32</strain>
    </source>
</reference>
<organism evidence="1 2">
    <name type="scientific">Shewanella electrica</name>
    <dbReference type="NCBI Taxonomy" id="515560"/>
    <lineage>
        <taxon>Bacteria</taxon>
        <taxon>Pseudomonadati</taxon>
        <taxon>Pseudomonadota</taxon>
        <taxon>Gammaproteobacteria</taxon>
        <taxon>Alteromonadales</taxon>
        <taxon>Shewanellaceae</taxon>
        <taxon>Shewanella</taxon>
    </lineage>
</organism>
<dbReference type="EMBL" id="JAKOGG010000009">
    <property type="protein sequence ID" value="MCS4557426.1"/>
    <property type="molecule type" value="Genomic_DNA"/>
</dbReference>
<dbReference type="Proteomes" id="UP001201549">
    <property type="component" value="Unassembled WGS sequence"/>
</dbReference>
<protein>
    <submittedName>
        <fullName evidence="1">Uncharacterized protein</fullName>
    </submittedName>
</protein>
<sequence length="71" mass="8244">MIQQIAAFVLRGEQWVFRAGRDDFSAARAQAASCELFAEDDEDEQIDDELCSCYNCAYRRWLADSFHCTKR</sequence>
<accession>A0ABT2FM65</accession>
<keyword evidence="2" id="KW-1185">Reference proteome</keyword>
<evidence type="ECO:0000313" key="2">
    <source>
        <dbReference type="Proteomes" id="UP001201549"/>
    </source>
</evidence>
<reference evidence="1 2" key="1">
    <citation type="submission" date="2022-02" db="EMBL/GenBank/DDBJ databases">
        <authorList>
            <person name="Zhuang L."/>
        </authorList>
    </citation>
    <scope>NUCLEOTIDE SEQUENCE [LARGE SCALE GENOMIC DNA]</scope>
    <source>
        <strain evidence="1 2">C32</strain>
    </source>
</reference>